<evidence type="ECO:0000259" key="8">
    <source>
        <dbReference type="PROSITE" id="PS51194"/>
    </source>
</evidence>
<evidence type="ECO:0000313" key="10">
    <source>
        <dbReference type="Proteomes" id="UP000218231"/>
    </source>
</evidence>
<dbReference type="Pfam" id="PF00270">
    <property type="entry name" value="DEAD"/>
    <property type="match status" value="1"/>
</dbReference>
<organism evidence="9 10">
    <name type="scientific">Diploscapter pachys</name>
    <dbReference type="NCBI Taxonomy" id="2018661"/>
    <lineage>
        <taxon>Eukaryota</taxon>
        <taxon>Metazoa</taxon>
        <taxon>Ecdysozoa</taxon>
        <taxon>Nematoda</taxon>
        <taxon>Chromadorea</taxon>
        <taxon>Rhabditida</taxon>
        <taxon>Rhabditina</taxon>
        <taxon>Rhabditomorpha</taxon>
        <taxon>Rhabditoidea</taxon>
        <taxon>Rhabditidae</taxon>
        <taxon>Diploscapter</taxon>
    </lineage>
</organism>
<dbReference type="PROSITE" id="PS51194">
    <property type="entry name" value="HELICASE_CTER"/>
    <property type="match status" value="1"/>
</dbReference>
<keyword evidence="10" id="KW-1185">Reference proteome</keyword>
<comment type="catalytic activity">
    <reaction evidence="5">
        <text>ATP + H2O = ADP + phosphate + H(+)</text>
        <dbReference type="Rhea" id="RHEA:13065"/>
        <dbReference type="ChEBI" id="CHEBI:15377"/>
        <dbReference type="ChEBI" id="CHEBI:15378"/>
        <dbReference type="ChEBI" id="CHEBI:30616"/>
        <dbReference type="ChEBI" id="CHEBI:43474"/>
        <dbReference type="ChEBI" id="CHEBI:456216"/>
        <dbReference type="EC" id="3.6.4.13"/>
    </reaction>
</comment>
<evidence type="ECO:0000313" key="9">
    <source>
        <dbReference type="EMBL" id="PAV89339.1"/>
    </source>
</evidence>
<evidence type="ECO:0000256" key="4">
    <source>
        <dbReference type="ARBA" id="ARBA00022884"/>
    </source>
</evidence>
<feature type="compositionally biased region" description="Acidic residues" evidence="6">
    <location>
        <begin position="46"/>
        <end position="58"/>
    </location>
</feature>
<evidence type="ECO:0000256" key="3">
    <source>
        <dbReference type="ARBA" id="ARBA00022840"/>
    </source>
</evidence>
<dbReference type="Proteomes" id="UP000218231">
    <property type="component" value="Unassembled WGS sequence"/>
</dbReference>
<dbReference type="GO" id="GO:0003723">
    <property type="term" value="F:RNA binding"/>
    <property type="evidence" value="ECO:0007669"/>
    <property type="project" value="UniProtKB-UniRule"/>
</dbReference>
<evidence type="ECO:0000256" key="2">
    <source>
        <dbReference type="ARBA" id="ARBA00022801"/>
    </source>
</evidence>
<keyword evidence="3 5" id="KW-0067">ATP-binding</keyword>
<dbReference type="SMART" id="SM00487">
    <property type="entry name" value="DEXDc"/>
    <property type="match status" value="1"/>
</dbReference>
<feature type="domain" description="Helicase ATP-binding" evidence="7">
    <location>
        <begin position="176"/>
        <end position="380"/>
    </location>
</feature>
<dbReference type="EC" id="3.6.4.13" evidence="5"/>
<feature type="region of interest" description="Disordered" evidence="6">
    <location>
        <begin position="600"/>
        <end position="649"/>
    </location>
</feature>
<feature type="compositionally biased region" description="Polar residues" evidence="6">
    <location>
        <begin position="600"/>
        <end position="611"/>
    </location>
</feature>
<dbReference type="EMBL" id="LIAE01006457">
    <property type="protein sequence ID" value="PAV89339.1"/>
    <property type="molecule type" value="Genomic_DNA"/>
</dbReference>
<gene>
    <name evidence="9" type="ORF">WR25_05572</name>
</gene>
<comment type="function">
    <text evidence="5">RNA helicase.</text>
</comment>
<dbReference type="Pfam" id="PF00271">
    <property type="entry name" value="Helicase_C"/>
    <property type="match status" value="1"/>
</dbReference>
<dbReference type="GO" id="GO:0003724">
    <property type="term" value="F:RNA helicase activity"/>
    <property type="evidence" value="ECO:0007669"/>
    <property type="project" value="UniProtKB-EC"/>
</dbReference>
<feature type="domain" description="Helicase C-terminal" evidence="8">
    <location>
        <begin position="421"/>
        <end position="589"/>
    </location>
</feature>
<dbReference type="GO" id="GO:0005524">
    <property type="term" value="F:ATP binding"/>
    <property type="evidence" value="ECO:0007669"/>
    <property type="project" value="UniProtKB-UniRule"/>
</dbReference>
<feature type="region of interest" description="Disordered" evidence="6">
    <location>
        <begin position="1"/>
        <end position="73"/>
    </location>
</feature>
<keyword evidence="4 5" id="KW-0694">RNA-binding</keyword>
<dbReference type="InterPro" id="IPR014001">
    <property type="entry name" value="Helicase_ATP-bd"/>
</dbReference>
<accession>A0A2A2LT47</accession>
<dbReference type="OrthoDB" id="5875764at2759"/>
<dbReference type="InterPro" id="IPR001650">
    <property type="entry name" value="Helicase_C-like"/>
</dbReference>
<dbReference type="AlphaFoldDB" id="A0A2A2LT47"/>
<evidence type="ECO:0000256" key="5">
    <source>
        <dbReference type="RuleBase" id="RU365068"/>
    </source>
</evidence>
<protein>
    <recommendedName>
        <fullName evidence="5">ATP-dependent RNA helicase</fullName>
        <ecNumber evidence="5">3.6.4.13</ecNumber>
    </recommendedName>
</protein>
<dbReference type="PROSITE" id="PS51192">
    <property type="entry name" value="HELICASE_ATP_BIND_1"/>
    <property type="match status" value="1"/>
</dbReference>
<dbReference type="SMART" id="SM00490">
    <property type="entry name" value="HELICc"/>
    <property type="match status" value="1"/>
</dbReference>
<dbReference type="STRING" id="2018661.A0A2A2LT47"/>
<dbReference type="CDD" id="cd18787">
    <property type="entry name" value="SF2_C_DEAD"/>
    <property type="match status" value="1"/>
</dbReference>
<keyword evidence="5" id="KW-0347">Helicase</keyword>
<sequence length="649" mass="74098">MTTRSKNKKKTEIEEEENGATQEIQINGKTGTISDESGEMAAKQDEEGEMEEENEGEENGTFLTDRDDVEMEEEEEIPLAAEEAAPEEEDYQKEFKVIGVEQFKNLVAVKSKNLLVENATTFPAEIDEKTKLQLVDREIDGNLARCLDDIRLYKHTKELFPVQKEVFLYLFKEIENPPRIRKRDLVICSPTGSGKTWCYVIPIVCHPNVIANASVTSAGLERYYSDKCLCSTYALIVVPSQQLVKQVIEEFEKFSRSFPHVVGLSGAEDFDYEKRRLQRQQVHVVVCTPARLLLHLLEDTIDLEHLRYLVIDEADSMGKNVRNEWLELVEKRARLNSKVSNSLVFAKLESCAPRKIILSATLSYDIDKLYEWALFQPKLFLAVKKKGVDENKLSLSLTTNSELSVALPTTIANRMLIAKKSLHPLVVFTQLKRANFRKILIFVAEVVAAKRLAIVLNELGSDTMDVSHLTSELFGKRRQKILMRFADTGEKEKIRVLISSDVLARGVDVEDIDCVVNYDKPIDKRQYIHRGGRTGRSGKSGTVLTVCDDARDEVRFLRRICREVCPDWTEANETEIEENEMKEYMDGYKDAIEKLRETVAETQSKNSQNGKANKRAETSGFKYRPAAMKRRTPWRSKSGENIAKRDKFD</sequence>
<proteinExistence type="inferred from homology"/>
<dbReference type="InterPro" id="IPR011545">
    <property type="entry name" value="DEAD/DEAH_box_helicase_dom"/>
</dbReference>
<dbReference type="InterPro" id="IPR027417">
    <property type="entry name" value="P-loop_NTPase"/>
</dbReference>
<keyword evidence="1 5" id="KW-0547">Nucleotide-binding</keyword>
<evidence type="ECO:0000256" key="1">
    <source>
        <dbReference type="ARBA" id="ARBA00022741"/>
    </source>
</evidence>
<comment type="domain">
    <text evidence="5">The Q motif is unique to and characteristic of the DEAD box family of RNA helicases and controls ATP binding and hydrolysis.</text>
</comment>
<keyword evidence="2 5" id="KW-0378">Hydrolase</keyword>
<evidence type="ECO:0000256" key="6">
    <source>
        <dbReference type="SAM" id="MobiDB-lite"/>
    </source>
</evidence>
<comment type="similarity">
    <text evidence="5">Belongs to the DEAD box helicase family.</text>
</comment>
<dbReference type="PANTHER" id="PTHR24031">
    <property type="entry name" value="RNA HELICASE"/>
    <property type="match status" value="1"/>
</dbReference>
<reference evidence="9 10" key="1">
    <citation type="journal article" date="2017" name="Curr. Biol.">
        <title>Genome architecture and evolution of a unichromosomal asexual nematode.</title>
        <authorList>
            <person name="Fradin H."/>
            <person name="Zegar C."/>
            <person name="Gutwein M."/>
            <person name="Lucas J."/>
            <person name="Kovtun M."/>
            <person name="Corcoran D."/>
            <person name="Baugh L.R."/>
            <person name="Kiontke K."/>
            <person name="Gunsalus K."/>
            <person name="Fitch D.H."/>
            <person name="Piano F."/>
        </authorList>
    </citation>
    <scope>NUCLEOTIDE SEQUENCE [LARGE SCALE GENOMIC DNA]</scope>
    <source>
        <strain evidence="9">PF1309</strain>
    </source>
</reference>
<name>A0A2A2LT47_9BILA</name>
<dbReference type="Gene3D" id="3.40.50.300">
    <property type="entry name" value="P-loop containing nucleotide triphosphate hydrolases"/>
    <property type="match status" value="2"/>
</dbReference>
<evidence type="ECO:0000259" key="7">
    <source>
        <dbReference type="PROSITE" id="PS51192"/>
    </source>
</evidence>
<dbReference type="SUPFAM" id="SSF52540">
    <property type="entry name" value="P-loop containing nucleoside triphosphate hydrolases"/>
    <property type="match status" value="1"/>
</dbReference>
<comment type="caution">
    <text evidence="9">The sequence shown here is derived from an EMBL/GenBank/DDBJ whole genome shotgun (WGS) entry which is preliminary data.</text>
</comment>
<dbReference type="GO" id="GO:0016787">
    <property type="term" value="F:hydrolase activity"/>
    <property type="evidence" value="ECO:0007669"/>
    <property type="project" value="UniProtKB-KW"/>
</dbReference>